<name>A0AAN7RGN8_TRANT</name>
<dbReference type="InterPro" id="IPR016848">
    <property type="entry name" value="RNase_P/MRP_Rpp29-subunit"/>
</dbReference>
<evidence type="ECO:0000313" key="3">
    <source>
        <dbReference type="EMBL" id="KAK4803432.1"/>
    </source>
</evidence>
<sequence>MESTSQDNRKCALDALERRFAVAKAEFLQQQKKKEIGPSNGSGREVTISSKCQVDAQGVDSSSVPARKDVQEVDPIYTVLSQINENLLTAPVEISNKKRTRVDRLMHELLQRGNSAQKYMQGSRSMKLDSVILLDNYVKRRKGFVASRTRALLIHSKRSKIHMSMKKLKKCGSFDLSPNLHEFHHFVPMHEMWKKYMIELLKTTGKSQIAQCVLTADLHGAVIQVANSKVTSFIGANGIMICETARTFGIITRDNKFRVVPKKDSVFLLQVDCWKITLHGEKLIGRDLGL</sequence>
<dbReference type="GO" id="GO:0006364">
    <property type="term" value="P:rRNA processing"/>
    <property type="evidence" value="ECO:0007669"/>
    <property type="project" value="TreeGrafter"/>
</dbReference>
<dbReference type="GO" id="GO:0030677">
    <property type="term" value="C:ribonuclease P complex"/>
    <property type="evidence" value="ECO:0007669"/>
    <property type="project" value="InterPro"/>
</dbReference>
<accession>A0AAN7RGN8</accession>
<dbReference type="SUPFAM" id="SSF101744">
    <property type="entry name" value="Rof/RNase P subunit-like"/>
    <property type="match status" value="1"/>
</dbReference>
<dbReference type="GO" id="GO:0001682">
    <property type="term" value="P:tRNA 5'-leader removal"/>
    <property type="evidence" value="ECO:0007669"/>
    <property type="project" value="InterPro"/>
</dbReference>
<dbReference type="GO" id="GO:0000172">
    <property type="term" value="C:ribonuclease MRP complex"/>
    <property type="evidence" value="ECO:0007669"/>
    <property type="project" value="InterPro"/>
</dbReference>
<comment type="subcellular location">
    <subcellularLocation>
        <location evidence="1">Nucleus</location>
    </subcellularLocation>
</comment>
<comment type="similarity">
    <text evidence="2">Belongs to the eukaryotic/archaeal RNase P protein component 1 family.</text>
</comment>
<protein>
    <submittedName>
        <fullName evidence="3">Uncharacterized protein</fullName>
    </submittedName>
</protein>
<dbReference type="PANTHER" id="PTHR13348">
    <property type="entry name" value="RIBONUCLEASE P SUBUNIT P29"/>
    <property type="match status" value="1"/>
</dbReference>
<comment type="caution">
    <text evidence="3">The sequence shown here is derived from an EMBL/GenBank/DDBJ whole genome shotgun (WGS) entry which is preliminary data.</text>
</comment>
<evidence type="ECO:0000256" key="2">
    <source>
        <dbReference type="ARBA" id="ARBA00006181"/>
    </source>
</evidence>
<gene>
    <name evidence="3" type="ORF">SAY86_003249</name>
</gene>
<dbReference type="GO" id="GO:0005634">
    <property type="term" value="C:nucleus"/>
    <property type="evidence" value="ECO:0007669"/>
    <property type="project" value="UniProtKB-SubCell"/>
</dbReference>
<dbReference type="AlphaFoldDB" id="A0AAN7RGN8"/>
<evidence type="ECO:0000256" key="1">
    <source>
        <dbReference type="ARBA" id="ARBA00004123"/>
    </source>
</evidence>
<dbReference type="GO" id="GO:0033204">
    <property type="term" value="F:ribonuclease P RNA binding"/>
    <property type="evidence" value="ECO:0007669"/>
    <property type="project" value="InterPro"/>
</dbReference>
<evidence type="ECO:0000313" key="4">
    <source>
        <dbReference type="Proteomes" id="UP001346149"/>
    </source>
</evidence>
<reference evidence="3 4" key="1">
    <citation type="journal article" date="2023" name="Hortic Res">
        <title>Pangenome of water caltrop reveals structural variations and asymmetric subgenome divergence after allopolyploidization.</title>
        <authorList>
            <person name="Zhang X."/>
            <person name="Chen Y."/>
            <person name="Wang L."/>
            <person name="Yuan Y."/>
            <person name="Fang M."/>
            <person name="Shi L."/>
            <person name="Lu R."/>
            <person name="Comes H.P."/>
            <person name="Ma Y."/>
            <person name="Chen Y."/>
            <person name="Huang G."/>
            <person name="Zhou Y."/>
            <person name="Zheng Z."/>
            <person name="Qiu Y."/>
        </authorList>
    </citation>
    <scope>NUCLEOTIDE SEQUENCE [LARGE SCALE GENOMIC DNA]</scope>
    <source>
        <strain evidence="3">F231</strain>
    </source>
</reference>
<dbReference type="Gene3D" id="2.30.30.210">
    <property type="entry name" value="Ribonuclease P/MRP, subunit p29"/>
    <property type="match status" value="1"/>
</dbReference>
<dbReference type="Pfam" id="PF01868">
    <property type="entry name" value="RNase_P-MRP_p29"/>
    <property type="match status" value="1"/>
</dbReference>
<keyword evidence="4" id="KW-1185">Reference proteome</keyword>
<dbReference type="Proteomes" id="UP001346149">
    <property type="component" value="Unassembled WGS sequence"/>
</dbReference>
<dbReference type="InterPro" id="IPR023534">
    <property type="entry name" value="Rof/RNase_P-like"/>
</dbReference>
<organism evidence="3 4">
    <name type="scientific">Trapa natans</name>
    <name type="common">Water chestnut</name>
    <dbReference type="NCBI Taxonomy" id="22666"/>
    <lineage>
        <taxon>Eukaryota</taxon>
        <taxon>Viridiplantae</taxon>
        <taxon>Streptophyta</taxon>
        <taxon>Embryophyta</taxon>
        <taxon>Tracheophyta</taxon>
        <taxon>Spermatophyta</taxon>
        <taxon>Magnoliopsida</taxon>
        <taxon>eudicotyledons</taxon>
        <taxon>Gunneridae</taxon>
        <taxon>Pentapetalae</taxon>
        <taxon>rosids</taxon>
        <taxon>malvids</taxon>
        <taxon>Myrtales</taxon>
        <taxon>Lythraceae</taxon>
        <taxon>Trapa</taxon>
    </lineage>
</organism>
<dbReference type="PANTHER" id="PTHR13348:SF0">
    <property type="entry name" value="RIBONUCLEASE P PROTEIN SUBUNIT P29"/>
    <property type="match status" value="1"/>
</dbReference>
<dbReference type="EMBL" id="JAXQNO010000001">
    <property type="protein sequence ID" value="KAK4803432.1"/>
    <property type="molecule type" value="Genomic_DNA"/>
</dbReference>
<proteinExistence type="inferred from homology"/>
<dbReference type="InterPro" id="IPR036980">
    <property type="entry name" value="RNase_P/MRP_Rpp29_sf"/>
</dbReference>
<dbReference type="InterPro" id="IPR002730">
    <property type="entry name" value="Rpp29/RNP1"/>
</dbReference>
<dbReference type="SMART" id="SM00538">
    <property type="entry name" value="POP4"/>
    <property type="match status" value="1"/>
</dbReference>